<keyword evidence="22" id="KW-1185">Reference proteome</keyword>
<evidence type="ECO:0000313" key="6">
    <source>
        <dbReference type="EMBL" id="AOF47179.1"/>
    </source>
</evidence>
<dbReference type="GeneID" id="28721353"/>
<dbReference type="EMBL" id="KU762338">
    <property type="protein sequence ID" value="AOG30827.1"/>
    <property type="molecule type" value="Genomic_RNA"/>
</dbReference>
<feature type="transmembrane region" description="Helical" evidence="1">
    <location>
        <begin position="39"/>
        <end position="60"/>
    </location>
</feature>
<evidence type="ECO:0000313" key="20">
    <source>
        <dbReference type="EMBL" id="AOG30817.1"/>
    </source>
</evidence>
<evidence type="ECO:0000313" key="16">
    <source>
        <dbReference type="EMBL" id="AOF47227.1"/>
    </source>
</evidence>
<dbReference type="EMBL" id="KX652396">
    <property type="protein sequence ID" value="AOF47223.1"/>
    <property type="molecule type" value="Genomic_RNA"/>
</dbReference>
<dbReference type="KEGG" id="vg:28721353"/>
<dbReference type="EMBL" id="KX652393">
    <property type="protein sequence ID" value="AOF47211.1"/>
    <property type="molecule type" value="Genomic_RNA"/>
</dbReference>
<dbReference type="Proteomes" id="UP000203393">
    <property type="component" value="Segment"/>
</dbReference>
<dbReference type="EMBL" id="KX652400">
    <property type="protein sequence ID" value="AOF47239.1"/>
    <property type="molecule type" value="Genomic_RNA"/>
</dbReference>
<sequence>MGDCNGMWSIFGSTNCNSAKNTAGGNLEATNVLITYGPYLAAIVGLLLLVCLFYCCYLKFKASQAKKTYRKELISLTTRQIYAPPREISHV</sequence>
<dbReference type="EMBL" id="KX652384">
    <property type="protein sequence ID" value="AOF47175.1"/>
    <property type="molecule type" value="Genomic_RNA"/>
</dbReference>
<dbReference type="Pfam" id="PF07204">
    <property type="entry name" value="Orthoreo_P10"/>
    <property type="match status" value="1"/>
</dbReference>
<keyword evidence="1" id="KW-1133">Transmembrane helix</keyword>
<evidence type="ECO:0000313" key="22">
    <source>
        <dbReference type="Proteomes" id="UP000203393"/>
    </source>
</evidence>
<dbReference type="EMBL" id="KX652387">
    <property type="protein sequence ID" value="AOF47187.1"/>
    <property type="molecule type" value="Genomic_RNA"/>
</dbReference>
<evidence type="ECO:0000256" key="1">
    <source>
        <dbReference type="SAM" id="Phobius"/>
    </source>
</evidence>
<evidence type="ECO:0000313" key="2">
    <source>
        <dbReference type="EMBL" id="AOF47159.1"/>
    </source>
</evidence>
<dbReference type="EMBL" id="KX652390">
    <property type="protein sequence ID" value="AOF47199.1"/>
    <property type="molecule type" value="Genomic_RNA"/>
</dbReference>
<evidence type="ECO:0000313" key="11">
    <source>
        <dbReference type="EMBL" id="AOF47199.1"/>
    </source>
</evidence>
<evidence type="ECO:0000313" key="4">
    <source>
        <dbReference type="EMBL" id="AOF47171.1"/>
    </source>
</evidence>
<evidence type="ECO:0000313" key="14">
    <source>
        <dbReference type="EMBL" id="AOF47211.1"/>
    </source>
</evidence>
<dbReference type="EMBL" id="KX652386">
    <property type="protein sequence ID" value="AOF47183.1"/>
    <property type="molecule type" value="Genomic_RNA"/>
</dbReference>
<protein>
    <submittedName>
        <fullName evidence="15 20">p10 protein</fullName>
    </submittedName>
</protein>
<dbReference type="InterPro" id="IPR009854">
    <property type="entry name" value="Orthoreo_P10"/>
</dbReference>
<dbReference type="EMBL" id="KU762337">
    <property type="protein sequence ID" value="AOG30817.1"/>
    <property type="molecule type" value="Genomic_RNA"/>
</dbReference>
<evidence type="ECO:0000313" key="3">
    <source>
        <dbReference type="EMBL" id="AOF47163.1"/>
    </source>
</evidence>
<evidence type="ECO:0000313" key="9">
    <source>
        <dbReference type="EMBL" id="AOF47191.1"/>
    </source>
</evidence>
<dbReference type="EMBL" id="KX652391">
    <property type="protein sequence ID" value="AOF47203.1"/>
    <property type="molecule type" value="Genomic_RNA"/>
</dbReference>
<evidence type="ECO:0000313" key="18">
    <source>
        <dbReference type="EMBL" id="AOF47239.1"/>
    </source>
</evidence>
<reference evidence="20 22" key="1">
    <citation type="submission" date="2016-02" db="EMBL/GenBank/DDBJ databases">
        <title>A bat-derived cross-family recombinant coronavirus with a reovirus gene.</title>
        <authorList>
            <person name="Huang C."/>
            <person name="Liu J."/>
            <person name="Xu W."/>
            <person name="Jin T."/>
            <person name="Shi Y."/>
            <person name="Ji W."/>
            <person name="Jia H."/>
            <person name="Zhou Y."/>
            <person name="Wen H."/>
            <person name="Zhao H."/>
            <person name="Liu H."/>
            <person name="Li H."/>
            <person name="Wang Q."/>
            <person name="Wu Y."/>
            <person name="Wang L."/>
            <person name="Liu D."/>
            <person name="Liu G."/>
            <person name="Yu H."/>
            <person name="Holmes E."/>
            <person name="Lu L."/>
            <person name="Gao G.F."/>
        </authorList>
    </citation>
    <scope>NUCLEOTIDE SEQUENCE [LARGE SCALE GENOMIC DNA]</scope>
    <source>
        <strain evidence="20">GCCDC1 346</strain>
        <strain evidence="21">GCCDC1 356</strain>
    </source>
</reference>
<dbReference type="EMBL" id="KX652383">
    <property type="protein sequence ID" value="AOF47171.1"/>
    <property type="molecule type" value="Genomic_RNA"/>
</dbReference>
<organism evidence="15">
    <name type="scientific">Rousettus bat coronavirus</name>
    <dbReference type="NCBI Taxonomy" id="1892416"/>
    <lineage>
        <taxon>Viruses</taxon>
        <taxon>Riboviria</taxon>
        <taxon>Orthornavirae</taxon>
        <taxon>Pisuviricota</taxon>
        <taxon>Pisoniviricetes</taxon>
        <taxon>Nidovirales</taxon>
        <taxon>Cornidovirineae</taxon>
        <taxon>Coronaviridae</taxon>
        <taxon>Orthocoronavirinae</taxon>
        <taxon>Betacoronavirus</taxon>
        <taxon>Nobecovirus</taxon>
        <taxon>Betacoronavirus cororeum</taxon>
        <taxon>Rousettus bat coronavirus GCCDC1</taxon>
    </lineage>
</organism>
<evidence type="ECO:0000313" key="10">
    <source>
        <dbReference type="EMBL" id="AOF47195.1"/>
    </source>
</evidence>
<proteinExistence type="predicted"/>
<dbReference type="RefSeq" id="YP_009273010.1">
    <property type="nucleotide sequence ID" value="NC_030886.1"/>
</dbReference>
<dbReference type="EMBL" id="KX652392">
    <property type="protein sequence ID" value="AOF47207.1"/>
    <property type="molecule type" value="Genomic_RNA"/>
</dbReference>
<dbReference type="EMBL" id="KX652397">
    <property type="protein sequence ID" value="AOF47227.1"/>
    <property type="molecule type" value="Genomic_RNA"/>
</dbReference>
<dbReference type="EMBL" id="KX652385">
    <property type="protein sequence ID" value="AOF47179.1"/>
    <property type="molecule type" value="Genomic_RNA"/>
</dbReference>
<reference evidence="15" key="2">
    <citation type="submission" date="2016-08" db="EMBL/GenBank/DDBJ databases">
        <title>A bat-derived putative cross-family recombinant coronavirus with a reovirus gene.</title>
        <authorList>
            <person name="Huang C."/>
            <person name="Liu J."/>
            <person name="Xu W."/>
            <person name="Jin T."/>
            <person name="Shi Y."/>
            <person name="Ji W."/>
            <person name="Jia H."/>
            <person name="Zhou Y."/>
            <person name="Wen H."/>
            <person name="Zhao H."/>
            <person name="Liu H."/>
            <person name="Li H."/>
            <person name="Wang Q."/>
            <person name="Wu Y."/>
            <person name="Wang L."/>
            <person name="Liu D."/>
            <person name="Liu G."/>
            <person name="Yu H."/>
            <person name="Holmes E."/>
            <person name="Lu L."/>
            <person name="Gao G.F."/>
        </authorList>
    </citation>
    <scope>NUCLEOTIDE SEQUENCE</scope>
    <source>
        <strain evidence="2">Ro-BatCoV GCCDC1 30</strain>
        <strain evidence="8">Ro-BatCoV GCCDC1 320</strain>
        <strain evidence="9">Ro-BatCoV GCCDC1 322</strain>
        <strain evidence="10">Ro-BatCoV GCCDC1 325</strain>
        <strain evidence="11">Ro-BatCoV GCCDC1 330</strain>
        <strain evidence="12">Ro-BatCoV GCCDC1 336</strain>
        <strain evidence="13">Ro-BatCoV GCCDC1 337</strain>
        <strain evidence="14">Ro-BatCoV GCCDC1 339</strain>
        <strain evidence="15">Ro-BatCoV GCCDC1 375</strain>
        <strain evidence="16">Ro-BatCoV GCCDC1 380</strain>
        <strain evidence="17">Ro-BatCoV GCCDC1 390</strain>
        <strain evidence="18">Ro-BatCoV GCCDC1 400</strain>
        <strain evidence="19">Ro-BatCoV GCCDC1 454</strain>
        <strain evidence="3">Ro-BatCoV GCCDC1 51</strain>
        <strain evidence="4">Ro-BatCoV GCCDC1 55</strain>
        <strain evidence="5">Ro-BatCoV GCCDC1 60</strain>
        <strain evidence="6">Ro-BatCoV GCCDC1 84</strain>
        <strain evidence="7">Ro-BatCoV GCCDC1 86</strain>
    </source>
</reference>
<evidence type="ECO:0000313" key="21">
    <source>
        <dbReference type="EMBL" id="AOG30827.1"/>
    </source>
</evidence>
<keyword evidence="1" id="KW-0472">Membrane</keyword>
<evidence type="ECO:0000313" key="17">
    <source>
        <dbReference type="EMBL" id="AOF47235.1"/>
    </source>
</evidence>
<keyword evidence="1" id="KW-0812">Transmembrane</keyword>
<dbReference type="EMBL" id="KX652389">
    <property type="protein sequence ID" value="AOF47195.1"/>
    <property type="molecule type" value="Genomic_RNA"/>
</dbReference>
<accession>A0A1B3IZF7</accession>
<evidence type="ECO:0000313" key="12">
    <source>
        <dbReference type="EMBL" id="AOF47203.1"/>
    </source>
</evidence>
<evidence type="ECO:0000313" key="7">
    <source>
        <dbReference type="EMBL" id="AOF47183.1"/>
    </source>
</evidence>
<evidence type="ECO:0000313" key="15">
    <source>
        <dbReference type="EMBL" id="AOF47223.1"/>
    </source>
</evidence>
<evidence type="ECO:0000313" key="19">
    <source>
        <dbReference type="EMBL" id="AOF47247.1"/>
    </source>
</evidence>
<dbReference type="EMBL" id="KX652388">
    <property type="protein sequence ID" value="AOF47191.1"/>
    <property type="molecule type" value="Genomic_RNA"/>
</dbReference>
<dbReference type="EMBL" id="KX652380">
    <property type="protein sequence ID" value="AOF47159.1"/>
    <property type="molecule type" value="Genomic_RNA"/>
</dbReference>
<dbReference type="EMBL" id="KX652402">
    <property type="protein sequence ID" value="AOF47247.1"/>
    <property type="molecule type" value="Genomic_RNA"/>
</dbReference>
<dbReference type="EMBL" id="KX652381">
    <property type="protein sequence ID" value="AOF47163.1"/>
    <property type="molecule type" value="Genomic_RNA"/>
</dbReference>
<evidence type="ECO:0000313" key="5">
    <source>
        <dbReference type="EMBL" id="AOF47175.1"/>
    </source>
</evidence>
<evidence type="ECO:0000313" key="8">
    <source>
        <dbReference type="EMBL" id="AOF47187.1"/>
    </source>
</evidence>
<name>A0A1B3IZF7_9BETC</name>
<evidence type="ECO:0000313" key="13">
    <source>
        <dbReference type="EMBL" id="AOF47207.1"/>
    </source>
</evidence>
<dbReference type="EMBL" id="KX652399">
    <property type="protein sequence ID" value="AOF47235.1"/>
    <property type="molecule type" value="Genomic_RNA"/>
</dbReference>
<gene>
    <name evidence="15" type="primary">p10</name>
</gene>